<dbReference type="Proteomes" id="UP001519332">
    <property type="component" value="Unassembled WGS sequence"/>
</dbReference>
<keyword evidence="2" id="KW-1185">Reference proteome</keyword>
<sequence>MDVAWMRRTSREARLAHSFAQIDLDAGYVAIEPLGRCGRFSVAQLVAVPDDYPDLCRACHHAMRSAVERVP</sequence>
<protein>
    <recommendedName>
        <fullName evidence="3">Zinc-finger</fullName>
    </recommendedName>
</protein>
<organism evidence="1 2">
    <name type="scientific">Kibdelosporangium banguiense</name>
    <dbReference type="NCBI Taxonomy" id="1365924"/>
    <lineage>
        <taxon>Bacteria</taxon>
        <taxon>Bacillati</taxon>
        <taxon>Actinomycetota</taxon>
        <taxon>Actinomycetes</taxon>
        <taxon>Pseudonocardiales</taxon>
        <taxon>Pseudonocardiaceae</taxon>
        <taxon>Kibdelosporangium</taxon>
    </lineage>
</organism>
<gene>
    <name evidence="1" type="ORF">JOF56_005746</name>
</gene>
<evidence type="ECO:0000313" key="1">
    <source>
        <dbReference type="EMBL" id="MBP2325361.1"/>
    </source>
</evidence>
<dbReference type="RefSeq" id="WP_209642570.1">
    <property type="nucleotide sequence ID" value="NZ_JAGINW010000001.1"/>
</dbReference>
<proteinExistence type="predicted"/>
<dbReference type="EMBL" id="JAGINW010000001">
    <property type="protein sequence ID" value="MBP2325361.1"/>
    <property type="molecule type" value="Genomic_DNA"/>
</dbReference>
<reference evidence="1 2" key="1">
    <citation type="submission" date="2021-03" db="EMBL/GenBank/DDBJ databases">
        <title>Sequencing the genomes of 1000 actinobacteria strains.</title>
        <authorList>
            <person name="Klenk H.-P."/>
        </authorList>
    </citation>
    <scope>NUCLEOTIDE SEQUENCE [LARGE SCALE GENOMIC DNA]</scope>
    <source>
        <strain evidence="1 2">DSM 46670</strain>
    </source>
</reference>
<comment type="caution">
    <text evidence="1">The sequence shown here is derived from an EMBL/GenBank/DDBJ whole genome shotgun (WGS) entry which is preliminary data.</text>
</comment>
<evidence type="ECO:0000313" key="2">
    <source>
        <dbReference type="Proteomes" id="UP001519332"/>
    </source>
</evidence>
<name>A0ABS4TN93_9PSEU</name>
<accession>A0ABS4TN93</accession>
<evidence type="ECO:0008006" key="3">
    <source>
        <dbReference type="Google" id="ProtNLM"/>
    </source>
</evidence>